<evidence type="ECO:0000256" key="1">
    <source>
        <dbReference type="ARBA" id="ARBA00009834"/>
    </source>
</evidence>
<keyword evidence="3" id="KW-0653">Protein transport</keyword>
<dbReference type="PANTHER" id="PTHR12806:SF0">
    <property type="entry name" value="VACUOLAR-SORTING PROTEIN SNF8"/>
    <property type="match status" value="1"/>
</dbReference>
<dbReference type="Gene3D" id="1.10.10.10">
    <property type="entry name" value="Winged helix-like DNA-binding domain superfamily/Winged helix DNA-binding domain"/>
    <property type="match status" value="2"/>
</dbReference>
<name>A0A1L8DI95_9DIPT</name>
<dbReference type="InterPro" id="IPR040608">
    <property type="entry name" value="Snf8/Vps36"/>
</dbReference>
<proteinExistence type="inferred from homology"/>
<dbReference type="InterPro" id="IPR036390">
    <property type="entry name" value="WH_DNA-bd_sf"/>
</dbReference>
<comment type="subunit">
    <text evidence="3">Component of the endosomal sorting complex required for transport II (ESCRT-II).</text>
</comment>
<reference evidence="4" key="1">
    <citation type="submission" date="2016-12" db="EMBL/GenBank/DDBJ databases">
        <title>An insight into the sialome and mialome of the sand fly, Nyssomyia neivai.</title>
        <authorList>
            <person name="Sebastian V."/>
            <person name="Goulart T.M."/>
            <person name="Oliveira W."/>
            <person name="Calvo E."/>
            <person name="Oliveira L.F."/>
            <person name="Pinto M.C."/>
            <person name="Rosselino A.M."/>
            <person name="Ribeiro J.M."/>
        </authorList>
    </citation>
    <scope>NUCLEOTIDE SEQUENCE</scope>
</reference>
<dbReference type="FunFam" id="1.10.10.10:FF:000085">
    <property type="entry name" value="Vacuolar-sorting protein SNF8"/>
    <property type="match status" value="1"/>
</dbReference>
<dbReference type="Pfam" id="PF04157">
    <property type="entry name" value="EAP30"/>
    <property type="match status" value="1"/>
</dbReference>
<evidence type="ECO:0000313" key="4">
    <source>
        <dbReference type="EMBL" id="JAV06141.1"/>
    </source>
</evidence>
<dbReference type="InterPro" id="IPR016689">
    <property type="entry name" value="ESCRT-2_cplx_Snf8"/>
</dbReference>
<evidence type="ECO:0000256" key="3">
    <source>
        <dbReference type="PIRNR" id="PIRNR017215"/>
    </source>
</evidence>
<dbReference type="InterPro" id="IPR036388">
    <property type="entry name" value="WH-like_DNA-bd_sf"/>
</dbReference>
<comment type="similarity">
    <text evidence="1 3">Belongs to the SNF8 family.</text>
</comment>
<evidence type="ECO:0000256" key="2">
    <source>
        <dbReference type="ARBA" id="ARBA00017052"/>
    </source>
</evidence>
<organism evidence="4">
    <name type="scientific">Nyssomyia neivai</name>
    <dbReference type="NCBI Taxonomy" id="330878"/>
    <lineage>
        <taxon>Eukaryota</taxon>
        <taxon>Metazoa</taxon>
        <taxon>Ecdysozoa</taxon>
        <taxon>Arthropoda</taxon>
        <taxon>Hexapoda</taxon>
        <taxon>Insecta</taxon>
        <taxon>Pterygota</taxon>
        <taxon>Neoptera</taxon>
        <taxon>Endopterygota</taxon>
        <taxon>Diptera</taxon>
        <taxon>Nematocera</taxon>
        <taxon>Psychodoidea</taxon>
        <taxon>Psychodidae</taxon>
        <taxon>Nyssomyia</taxon>
    </lineage>
</organism>
<dbReference type="GO" id="GO:0043328">
    <property type="term" value="P:protein transport to vacuole involved in ubiquitin-dependent protein catabolic process via the multivesicular body sorting pathway"/>
    <property type="evidence" value="ECO:0007669"/>
    <property type="project" value="TreeGrafter"/>
</dbReference>
<dbReference type="PANTHER" id="PTHR12806">
    <property type="entry name" value="EAP30 SUBUNIT OF ELL COMPLEX"/>
    <property type="match status" value="1"/>
</dbReference>
<dbReference type="GO" id="GO:0000814">
    <property type="term" value="C:ESCRT II complex"/>
    <property type="evidence" value="ECO:0007669"/>
    <property type="project" value="UniProtKB-UniRule"/>
</dbReference>
<accession>A0A1L8DI95</accession>
<dbReference type="Gene3D" id="6.10.140.180">
    <property type="match status" value="1"/>
</dbReference>
<dbReference type="EMBL" id="GFDF01007943">
    <property type="protein sequence ID" value="JAV06141.1"/>
    <property type="molecule type" value="Transcribed_RNA"/>
</dbReference>
<keyword evidence="3" id="KW-0813">Transport</keyword>
<dbReference type="AlphaFoldDB" id="A0A1L8DI95"/>
<sequence length="243" mass="27252">MRRRAGIGAIQKQKLEAEKYKDKGVEIQESQFEQMSRQMELFRTNLEEFAMKHRNEIKKNAQFRRQFQEMCATIGVDPLVSGKGFWSILGMGDFYYELAIQVIEVCLAANDDTGGLIELDDLKKRLNASRGANKQAVTKDDILTATKKLKIFGNGFKVLPVGPSKYMIQSVPGELSLDTTAVLNAAASEKDGSITLGVLTNKLEWTDFRAKQVMDKIIGDGLVWVDLQGDTPAYFFPSLFPKE</sequence>
<protein>
    <recommendedName>
        <fullName evidence="2 3">Vacuolar-sorting protein SNF8</fullName>
    </recommendedName>
</protein>
<dbReference type="SUPFAM" id="SSF46785">
    <property type="entry name" value="Winged helix' DNA-binding domain"/>
    <property type="match status" value="2"/>
</dbReference>
<dbReference type="PIRSF" id="PIRSF017215">
    <property type="entry name" value="ESCRT2_Vps22"/>
    <property type="match status" value="1"/>
</dbReference>
<comment type="function">
    <text evidence="3">Component of the endosomal sorting complex required for transport II (ESCRT-II), which is required for multivesicular body (MVB) formation and sorting of endosomal cargo proteins into MVBs.</text>
</comment>